<sequence>MRLLARASAGLLVWAFGFSLLYGLHGLGCAIGWQDIGGAGVSLFRLVLVGTWLTFCAGGLAVVLVAARMPAGLPRRLGLASALAGCGVTLVTGLPTVIASECL</sequence>
<comment type="caution">
    <text evidence="2">The sequence shown here is derived from an EMBL/GenBank/DDBJ whole genome shotgun (WGS) entry which is preliminary data.</text>
</comment>
<keyword evidence="1" id="KW-0472">Membrane</keyword>
<organism evidence="2 3">
    <name type="scientific">Teichococcus deserti</name>
    <dbReference type="NCBI Taxonomy" id="1817963"/>
    <lineage>
        <taxon>Bacteria</taxon>
        <taxon>Pseudomonadati</taxon>
        <taxon>Pseudomonadota</taxon>
        <taxon>Alphaproteobacteria</taxon>
        <taxon>Acetobacterales</taxon>
        <taxon>Roseomonadaceae</taxon>
        <taxon>Roseomonas</taxon>
    </lineage>
</organism>
<feature type="transmembrane region" description="Helical" evidence="1">
    <location>
        <begin position="42"/>
        <end position="65"/>
    </location>
</feature>
<proteinExistence type="predicted"/>
<protein>
    <submittedName>
        <fullName evidence="2">Uncharacterized protein</fullName>
    </submittedName>
</protein>
<keyword evidence="1" id="KW-1133">Transmembrane helix</keyword>
<dbReference type="Proteomes" id="UP000188879">
    <property type="component" value="Unassembled WGS sequence"/>
</dbReference>
<evidence type="ECO:0000313" key="3">
    <source>
        <dbReference type="Proteomes" id="UP000188879"/>
    </source>
</evidence>
<dbReference type="AlphaFoldDB" id="A0A1V2GUD2"/>
<name>A0A1V2GUD2_9PROT</name>
<evidence type="ECO:0000313" key="2">
    <source>
        <dbReference type="EMBL" id="ONG45090.1"/>
    </source>
</evidence>
<accession>A0A1V2GUD2</accession>
<gene>
    <name evidence="2" type="ORF">BKE38_26905</name>
</gene>
<dbReference type="RefSeq" id="WP_076960332.1">
    <property type="nucleotide sequence ID" value="NZ_MLCO01000365.1"/>
</dbReference>
<dbReference type="OrthoDB" id="7277252at2"/>
<keyword evidence="1" id="KW-0812">Transmembrane</keyword>
<evidence type="ECO:0000256" key="1">
    <source>
        <dbReference type="SAM" id="Phobius"/>
    </source>
</evidence>
<dbReference type="EMBL" id="MLCO01000365">
    <property type="protein sequence ID" value="ONG45090.1"/>
    <property type="molecule type" value="Genomic_DNA"/>
</dbReference>
<keyword evidence="3" id="KW-1185">Reference proteome</keyword>
<reference evidence="2 3" key="1">
    <citation type="submission" date="2016-10" db="EMBL/GenBank/DDBJ databases">
        <title>Draft Genome sequence of Roseomonas sp. strain M3.</title>
        <authorList>
            <person name="Subhash Y."/>
            <person name="Lee S."/>
        </authorList>
    </citation>
    <scope>NUCLEOTIDE SEQUENCE [LARGE SCALE GENOMIC DNA]</scope>
    <source>
        <strain evidence="2 3">M3</strain>
    </source>
</reference>
<feature type="transmembrane region" description="Helical" evidence="1">
    <location>
        <begin position="77"/>
        <end position="98"/>
    </location>
</feature>